<feature type="compositionally biased region" description="Polar residues" evidence="14">
    <location>
        <begin position="190"/>
        <end position="205"/>
    </location>
</feature>
<feature type="domain" description="TonB-dependent receptor plug" evidence="17">
    <location>
        <begin position="113"/>
        <end position="239"/>
    </location>
</feature>
<evidence type="ECO:0000259" key="16">
    <source>
        <dbReference type="Pfam" id="PF00593"/>
    </source>
</evidence>
<proteinExistence type="inferred from homology"/>
<dbReference type="STRING" id="1335309.GA0116948_106180"/>
<dbReference type="GO" id="GO:0015344">
    <property type="term" value="F:siderophore uptake transmembrane transporter activity"/>
    <property type="evidence" value="ECO:0007669"/>
    <property type="project" value="TreeGrafter"/>
</dbReference>
<gene>
    <name evidence="18" type="ORF">GA0116948_106180</name>
</gene>
<evidence type="ECO:0000256" key="8">
    <source>
        <dbReference type="ARBA" id="ARBA00023065"/>
    </source>
</evidence>
<reference evidence="18 19" key="1">
    <citation type="submission" date="2016-08" db="EMBL/GenBank/DDBJ databases">
        <authorList>
            <person name="Seilhamer J.J."/>
        </authorList>
    </citation>
    <scope>NUCLEOTIDE SEQUENCE [LARGE SCALE GENOMIC DNA]</scope>
    <source>
        <strain evidence="18 19">A37T2</strain>
    </source>
</reference>
<feature type="signal peptide" evidence="15">
    <location>
        <begin position="1"/>
        <end position="18"/>
    </location>
</feature>
<evidence type="ECO:0000256" key="5">
    <source>
        <dbReference type="ARBA" id="ARBA00022692"/>
    </source>
</evidence>
<dbReference type="NCBIfam" id="TIGR04057">
    <property type="entry name" value="SusC_RagA_signa"/>
    <property type="match status" value="1"/>
</dbReference>
<dbReference type="Proteomes" id="UP000242818">
    <property type="component" value="Unassembled WGS sequence"/>
</dbReference>
<dbReference type="InterPro" id="IPR037066">
    <property type="entry name" value="Plug_dom_sf"/>
</dbReference>
<protein>
    <submittedName>
        <fullName evidence="18">TonB-linked outer membrane protein, SusC/RagA family</fullName>
    </submittedName>
</protein>
<dbReference type="Pfam" id="PF13715">
    <property type="entry name" value="CarbopepD_reg_2"/>
    <property type="match status" value="1"/>
</dbReference>
<evidence type="ECO:0000256" key="1">
    <source>
        <dbReference type="ARBA" id="ARBA00004571"/>
    </source>
</evidence>
<evidence type="ECO:0000313" key="18">
    <source>
        <dbReference type="EMBL" id="SCC36101.1"/>
    </source>
</evidence>
<dbReference type="PANTHER" id="PTHR32552:SF68">
    <property type="entry name" value="FERRICHROME OUTER MEMBRANE TRANSPORTER_PHAGE RECEPTOR"/>
    <property type="match status" value="1"/>
</dbReference>
<dbReference type="Gene3D" id="2.60.40.1120">
    <property type="entry name" value="Carboxypeptidase-like, regulatory domain"/>
    <property type="match status" value="1"/>
</dbReference>
<dbReference type="NCBIfam" id="TIGR04056">
    <property type="entry name" value="OMP_RagA_SusC"/>
    <property type="match status" value="1"/>
</dbReference>
<dbReference type="PANTHER" id="PTHR32552">
    <property type="entry name" value="FERRICHROME IRON RECEPTOR-RELATED"/>
    <property type="match status" value="1"/>
</dbReference>
<dbReference type="InterPro" id="IPR023997">
    <property type="entry name" value="TonB-dep_OMP_SusC/RagA_CS"/>
</dbReference>
<dbReference type="InterPro" id="IPR023996">
    <property type="entry name" value="TonB-dep_OMP_SusC/RagA"/>
</dbReference>
<feature type="chain" id="PRO_5008690754" evidence="15">
    <location>
        <begin position="19"/>
        <end position="1029"/>
    </location>
</feature>
<evidence type="ECO:0000256" key="15">
    <source>
        <dbReference type="SAM" id="SignalP"/>
    </source>
</evidence>
<keyword evidence="6 15" id="KW-0732">Signal</keyword>
<feature type="domain" description="TonB-dependent receptor-like beta-barrel" evidence="16">
    <location>
        <begin position="414"/>
        <end position="911"/>
    </location>
</feature>
<dbReference type="InterPro" id="IPR036942">
    <property type="entry name" value="Beta-barrel_TonB_sf"/>
</dbReference>
<keyword evidence="11 12" id="KW-0998">Cell outer membrane</keyword>
<evidence type="ECO:0000256" key="13">
    <source>
        <dbReference type="RuleBase" id="RU003357"/>
    </source>
</evidence>
<feature type="region of interest" description="Disordered" evidence="14">
    <location>
        <begin position="190"/>
        <end position="211"/>
    </location>
</feature>
<dbReference type="SUPFAM" id="SSF56935">
    <property type="entry name" value="Porins"/>
    <property type="match status" value="1"/>
</dbReference>
<keyword evidence="19" id="KW-1185">Reference proteome</keyword>
<dbReference type="SUPFAM" id="SSF49464">
    <property type="entry name" value="Carboxypeptidase regulatory domain-like"/>
    <property type="match status" value="1"/>
</dbReference>
<dbReference type="InterPro" id="IPR000531">
    <property type="entry name" value="Beta-barrel_TonB"/>
</dbReference>
<dbReference type="EMBL" id="FMAR01000006">
    <property type="protein sequence ID" value="SCC36101.1"/>
    <property type="molecule type" value="Genomic_DNA"/>
</dbReference>
<evidence type="ECO:0000256" key="2">
    <source>
        <dbReference type="ARBA" id="ARBA00022448"/>
    </source>
</evidence>
<comment type="similarity">
    <text evidence="12 13">Belongs to the TonB-dependent receptor family.</text>
</comment>
<evidence type="ECO:0000256" key="4">
    <source>
        <dbReference type="ARBA" id="ARBA00022496"/>
    </source>
</evidence>
<dbReference type="Pfam" id="PF00593">
    <property type="entry name" value="TonB_dep_Rec_b-barrel"/>
    <property type="match status" value="1"/>
</dbReference>
<dbReference type="InterPro" id="IPR012910">
    <property type="entry name" value="Plug_dom"/>
</dbReference>
<keyword evidence="9 13" id="KW-0798">TonB box</keyword>
<evidence type="ECO:0000256" key="10">
    <source>
        <dbReference type="ARBA" id="ARBA00023136"/>
    </source>
</evidence>
<dbReference type="AlphaFoldDB" id="A0A1C4DXW2"/>
<comment type="subcellular location">
    <subcellularLocation>
        <location evidence="1 12">Cell outer membrane</location>
        <topology evidence="1 12">Multi-pass membrane protein</topology>
    </subcellularLocation>
</comment>
<keyword evidence="10 12" id="KW-0472">Membrane</keyword>
<keyword evidence="8" id="KW-0406">Ion transport</keyword>
<evidence type="ECO:0000313" key="19">
    <source>
        <dbReference type="Proteomes" id="UP000242818"/>
    </source>
</evidence>
<organism evidence="18 19">
    <name type="scientific">Chitinophaga costaii</name>
    <dbReference type="NCBI Taxonomy" id="1335309"/>
    <lineage>
        <taxon>Bacteria</taxon>
        <taxon>Pseudomonadati</taxon>
        <taxon>Bacteroidota</taxon>
        <taxon>Chitinophagia</taxon>
        <taxon>Chitinophagales</taxon>
        <taxon>Chitinophagaceae</taxon>
        <taxon>Chitinophaga</taxon>
    </lineage>
</organism>
<dbReference type="PROSITE" id="PS52016">
    <property type="entry name" value="TONB_DEPENDENT_REC_3"/>
    <property type="match status" value="1"/>
</dbReference>
<dbReference type="Pfam" id="PF07715">
    <property type="entry name" value="Plug"/>
    <property type="match status" value="1"/>
</dbReference>
<accession>A0A1C4DXW2</accession>
<evidence type="ECO:0000256" key="14">
    <source>
        <dbReference type="SAM" id="MobiDB-lite"/>
    </source>
</evidence>
<dbReference type="Gene3D" id="2.170.130.10">
    <property type="entry name" value="TonB-dependent receptor, plug domain"/>
    <property type="match status" value="1"/>
</dbReference>
<dbReference type="RefSeq" id="WP_165798350.1">
    <property type="nucleotide sequence ID" value="NZ_FMAR01000006.1"/>
</dbReference>
<dbReference type="GO" id="GO:0009279">
    <property type="term" value="C:cell outer membrane"/>
    <property type="evidence" value="ECO:0007669"/>
    <property type="project" value="UniProtKB-SubCell"/>
</dbReference>
<dbReference type="Gene3D" id="2.40.170.20">
    <property type="entry name" value="TonB-dependent receptor, beta-barrel domain"/>
    <property type="match status" value="1"/>
</dbReference>
<dbReference type="InterPro" id="IPR039426">
    <property type="entry name" value="TonB-dep_rcpt-like"/>
</dbReference>
<evidence type="ECO:0000256" key="11">
    <source>
        <dbReference type="ARBA" id="ARBA00023237"/>
    </source>
</evidence>
<name>A0A1C4DXW2_9BACT</name>
<keyword evidence="5 12" id="KW-0812">Transmembrane</keyword>
<evidence type="ECO:0000256" key="12">
    <source>
        <dbReference type="PROSITE-ProRule" id="PRU01360"/>
    </source>
</evidence>
<keyword evidence="2 12" id="KW-0813">Transport</keyword>
<sequence>MKKALFVFVLAVNAILQAAAQNRTVSGKVTDAKDGSPIPGASVVIKGTHKGTVAGPDGSYSLVADANATLVISFVGFNQQEIPVSKAGSIQLAADNKQLGEVLVTALGIQRSKRALGYSVGEVKGADLVQAPTPNLVNALAGKVAGLQVTESGGAPGEASRIVLRGGATSLLGDNQPLFVVDGIPISNSNDGNGASTTSGGQATPNRAADINPNDIESISILKGPAASTLYGIRAAAGAIIITTKSGKSAAKAGRTLVDLNSSYSIDGVLRLPDYQTTYAQGNNGNFSSGTSSSWGPKIEGQTVTNVLGEQDKLKVYNPRKQFLQHGGNLNNNLSIATYNDKTTYYFSAGNNYTTSYIPNQDYKKTSLRANASTNWSSKFTSSFNLNYINTNGKVPFLGQDGNNPLFALMHTPVSYNLKGLGYQRPDGTEINFRGGSFDNPYWSINNTSFTTNLDRMIGSGQLSYKPLSWIDVTYRIGTDFYNDSRKEFRDIHTGGNATGFIANDNIYRKEVNSDLLVTLTPKIGKDWTSTIIVGNNVNNRVYRETYASGQGLILPGKANANISNAASQFPSSESDSKHRLVGAFLDAKFAYKNLLFLGVSARNDWSSTLPKNNNSFFYPSVDAAFVFTDLLKIDKKILSFGKIRANVAQLGKDADPYQLATTYSTGSVSDGFTDGITFPFGSNPGKVLSSSRGNANIVPEKTTSYEVGAELKFLNDRIGLDFSYFNSKSKDQIIPISVANSTGYNTVVVNAGQLNKSGIELSLNLVPVKTQNFQWDMTVNYSRIRSKVVSLYPGVSQIYLGGFSGSPAVEAIAGQRYGSLFGTSFLRDDKGNIVVDADGNPETGDTKNLGYTEPDWIGSVRSSWTYKNLTLSVLFDGRFGGTYLNGTEELLDFYGVTKITGQTRDAGANYIFKGVTEDGKVNTTPIARDQNYWQNVLNSVDEAYAVKNNWAKFREVSLTYQLPERLFTNSKFFRGVAISAMGHNLALFTKIHHIDPESSTWGTGNGQGAGRMDLPTTRSYGLNVHVSF</sequence>
<evidence type="ECO:0000256" key="6">
    <source>
        <dbReference type="ARBA" id="ARBA00022729"/>
    </source>
</evidence>
<evidence type="ECO:0000259" key="17">
    <source>
        <dbReference type="Pfam" id="PF07715"/>
    </source>
</evidence>
<dbReference type="InterPro" id="IPR008969">
    <property type="entry name" value="CarboxyPept-like_regulatory"/>
</dbReference>
<evidence type="ECO:0000256" key="9">
    <source>
        <dbReference type="ARBA" id="ARBA00023077"/>
    </source>
</evidence>
<keyword evidence="7" id="KW-0408">Iron</keyword>
<keyword evidence="3 12" id="KW-1134">Transmembrane beta strand</keyword>
<evidence type="ECO:0000256" key="7">
    <source>
        <dbReference type="ARBA" id="ARBA00023004"/>
    </source>
</evidence>
<keyword evidence="4" id="KW-0410">Iron transport</keyword>
<evidence type="ECO:0000256" key="3">
    <source>
        <dbReference type="ARBA" id="ARBA00022452"/>
    </source>
</evidence>